<evidence type="ECO:0000256" key="1">
    <source>
        <dbReference type="ARBA" id="ARBA00004123"/>
    </source>
</evidence>
<dbReference type="CDD" id="cd00086">
    <property type="entry name" value="homeodomain"/>
    <property type="match status" value="1"/>
</dbReference>
<dbReference type="InterPro" id="IPR009057">
    <property type="entry name" value="Homeodomain-like_sf"/>
</dbReference>
<dbReference type="Pfam" id="PF00046">
    <property type="entry name" value="Homeodomain"/>
    <property type="match status" value="1"/>
</dbReference>
<dbReference type="InterPro" id="IPR003654">
    <property type="entry name" value="OAR_dom"/>
</dbReference>
<name>A0AAW0SMK9_SCYPA</name>
<dbReference type="GO" id="GO:0000981">
    <property type="term" value="F:DNA-binding transcription factor activity, RNA polymerase II-specific"/>
    <property type="evidence" value="ECO:0007669"/>
    <property type="project" value="InterPro"/>
</dbReference>
<evidence type="ECO:0000256" key="8">
    <source>
        <dbReference type="RuleBase" id="RU000682"/>
    </source>
</evidence>
<accession>A0AAW0SMK9</accession>
<evidence type="ECO:0000256" key="5">
    <source>
        <dbReference type="ARBA" id="ARBA00023155"/>
    </source>
</evidence>
<feature type="domain" description="OAR" evidence="11">
    <location>
        <begin position="252"/>
        <end position="265"/>
    </location>
</feature>
<dbReference type="Pfam" id="PF03826">
    <property type="entry name" value="OAR"/>
    <property type="match status" value="1"/>
</dbReference>
<dbReference type="PROSITE" id="PS50071">
    <property type="entry name" value="HOMEOBOX_2"/>
    <property type="match status" value="1"/>
</dbReference>
<proteinExistence type="inferred from homology"/>
<evidence type="ECO:0000256" key="2">
    <source>
        <dbReference type="ARBA" id="ARBA00006503"/>
    </source>
</evidence>
<evidence type="ECO:0000256" key="6">
    <source>
        <dbReference type="ARBA" id="ARBA00023242"/>
    </source>
</evidence>
<dbReference type="EMBL" id="JARAKH010000048">
    <property type="protein sequence ID" value="KAK8376398.1"/>
    <property type="molecule type" value="Genomic_DNA"/>
</dbReference>
<feature type="compositionally biased region" description="Gly residues" evidence="9">
    <location>
        <begin position="337"/>
        <end position="346"/>
    </location>
</feature>
<dbReference type="Proteomes" id="UP001487740">
    <property type="component" value="Unassembled WGS sequence"/>
</dbReference>
<gene>
    <name evidence="12" type="ORF">O3P69_009796</name>
</gene>
<protein>
    <submittedName>
        <fullName evidence="12">Uncharacterized protein</fullName>
    </submittedName>
</protein>
<dbReference type="InterPro" id="IPR001356">
    <property type="entry name" value="HD"/>
</dbReference>
<evidence type="ECO:0000259" key="10">
    <source>
        <dbReference type="PROSITE" id="PS50071"/>
    </source>
</evidence>
<dbReference type="FunFam" id="1.10.10.60:FF:000679">
    <property type="entry name" value="Homeobox protein aristaless"/>
    <property type="match status" value="1"/>
</dbReference>
<keyword evidence="13" id="KW-1185">Reference proteome</keyword>
<dbReference type="PROSITE" id="PS00027">
    <property type="entry name" value="HOMEOBOX_1"/>
    <property type="match status" value="1"/>
</dbReference>
<comment type="similarity">
    <text evidence="2">Belongs to the paired homeobox family. Bicoid subfamily.</text>
</comment>
<dbReference type="Gene3D" id="1.10.10.60">
    <property type="entry name" value="Homeodomain-like"/>
    <property type="match status" value="1"/>
</dbReference>
<reference evidence="12 13" key="1">
    <citation type="submission" date="2023-03" db="EMBL/GenBank/DDBJ databases">
        <title>High-quality genome of Scylla paramamosain provides insights in environmental adaptation.</title>
        <authorList>
            <person name="Zhang L."/>
        </authorList>
    </citation>
    <scope>NUCLEOTIDE SEQUENCE [LARGE SCALE GENOMIC DNA]</scope>
    <source>
        <strain evidence="12">LZ_2023a</strain>
        <tissue evidence="12">Muscle</tissue>
    </source>
</reference>
<dbReference type="GO" id="GO:0009653">
    <property type="term" value="P:anatomical structure morphogenesis"/>
    <property type="evidence" value="ECO:0007669"/>
    <property type="project" value="TreeGrafter"/>
</dbReference>
<sequence>MREGGEGAAVWEVISANKCDLDIIIDLCRLKVIAKMEYVDPIYVGEKPSQSCSAESDDDKNKKKRQRRQRTHFTSQQLQELEATFARNRYPDLSAREEIALWLNLKEAQVRIWFKNRRAKWRKRERHAMTAGMPGDLKGGWGAQLNGLAWPDDGLYSGYSYNNWAKVTPPPLGAKSFAWGFNSVNMNPLMSQQPSAMSPINCFQTPTQGMSSSTNLMPTTMSSSLGSSAAPCPYPAPTPPYVYRDQTSTMSSSIASLRLKAKSHSPAFSYTSGGDTRSPPAPDNNAFFTTTAAPTDKFSCRSGARRRGGFGGRRRLRKISGPGGCRMNARPPLGTQGTRGGSGGGADTTPHRHHQEQQRHHSRHHITPDPTRRHNNSNNTAAASAAAAAADTPPTPPTAQVAHYCI</sequence>
<dbReference type="AlphaFoldDB" id="A0AAW0SMK9"/>
<dbReference type="InterPro" id="IPR017970">
    <property type="entry name" value="Homeobox_CS"/>
</dbReference>
<feature type="DNA-binding region" description="Homeobox" evidence="7">
    <location>
        <begin position="66"/>
        <end position="125"/>
    </location>
</feature>
<dbReference type="PANTHER" id="PTHR45882">
    <property type="entry name" value="PITUITARY HOMEOBOX HOMOLOG PTX1"/>
    <property type="match status" value="1"/>
</dbReference>
<feature type="compositionally biased region" description="Low complexity" evidence="9">
    <location>
        <begin position="283"/>
        <end position="296"/>
    </location>
</feature>
<evidence type="ECO:0000256" key="3">
    <source>
        <dbReference type="ARBA" id="ARBA00022473"/>
    </source>
</evidence>
<feature type="compositionally biased region" description="Polar residues" evidence="9">
    <location>
        <begin position="266"/>
        <end position="275"/>
    </location>
</feature>
<evidence type="ECO:0000256" key="7">
    <source>
        <dbReference type="PROSITE-ProRule" id="PRU00108"/>
    </source>
</evidence>
<dbReference type="GO" id="GO:0000978">
    <property type="term" value="F:RNA polymerase II cis-regulatory region sequence-specific DNA binding"/>
    <property type="evidence" value="ECO:0007669"/>
    <property type="project" value="TreeGrafter"/>
</dbReference>
<comment type="caution">
    <text evidence="12">The sequence shown here is derived from an EMBL/GenBank/DDBJ whole genome shotgun (WGS) entry which is preliminary data.</text>
</comment>
<keyword evidence="4 7" id="KW-0238">DNA-binding</keyword>
<dbReference type="SUPFAM" id="SSF46689">
    <property type="entry name" value="Homeodomain-like"/>
    <property type="match status" value="1"/>
</dbReference>
<evidence type="ECO:0000313" key="13">
    <source>
        <dbReference type="Proteomes" id="UP001487740"/>
    </source>
</evidence>
<feature type="compositionally biased region" description="Low complexity" evidence="9">
    <location>
        <begin position="376"/>
        <end position="392"/>
    </location>
</feature>
<keyword evidence="3" id="KW-0217">Developmental protein</keyword>
<keyword evidence="5 7" id="KW-0371">Homeobox</keyword>
<dbReference type="SMART" id="SM00389">
    <property type="entry name" value="HOX"/>
    <property type="match status" value="1"/>
</dbReference>
<evidence type="ECO:0000256" key="9">
    <source>
        <dbReference type="SAM" id="MobiDB-lite"/>
    </source>
</evidence>
<feature type="compositionally biased region" description="Basic residues" evidence="9">
    <location>
        <begin position="303"/>
        <end position="318"/>
    </location>
</feature>
<keyword evidence="6 7" id="KW-0539">Nucleus</keyword>
<dbReference type="GO" id="GO:0005634">
    <property type="term" value="C:nucleus"/>
    <property type="evidence" value="ECO:0007669"/>
    <property type="project" value="UniProtKB-SubCell"/>
</dbReference>
<organism evidence="12 13">
    <name type="scientific">Scylla paramamosain</name>
    <name type="common">Mud crab</name>
    <dbReference type="NCBI Taxonomy" id="85552"/>
    <lineage>
        <taxon>Eukaryota</taxon>
        <taxon>Metazoa</taxon>
        <taxon>Ecdysozoa</taxon>
        <taxon>Arthropoda</taxon>
        <taxon>Crustacea</taxon>
        <taxon>Multicrustacea</taxon>
        <taxon>Malacostraca</taxon>
        <taxon>Eumalacostraca</taxon>
        <taxon>Eucarida</taxon>
        <taxon>Decapoda</taxon>
        <taxon>Pleocyemata</taxon>
        <taxon>Brachyura</taxon>
        <taxon>Eubrachyura</taxon>
        <taxon>Portunoidea</taxon>
        <taxon>Portunidae</taxon>
        <taxon>Portuninae</taxon>
        <taxon>Scylla</taxon>
    </lineage>
</organism>
<evidence type="ECO:0000256" key="4">
    <source>
        <dbReference type="ARBA" id="ARBA00023125"/>
    </source>
</evidence>
<evidence type="ECO:0000313" key="12">
    <source>
        <dbReference type="EMBL" id="KAK8376398.1"/>
    </source>
</evidence>
<dbReference type="PROSITE" id="PS50803">
    <property type="entry name" value="OAR"/>
    <property type="match status" value="1"/>
</dbReference>
<dbReference type="PANTHER" id="PTHR45882:SF3">
    <property type="entry name" value="PITUITARY HOMEOBOX HOMOLOG PTX1"/>
    <property type="match status" value="1"/>
</dbReference>
<feature type="region of interest" description="Disordered" evidence="9">
    <location>
        <begin position="48"/>
        <end position="75"/>
    </location>
</feature>
<comment type="subcellular location">
    <subcellularLocation>
        <location evidence="1 7 8">Nucleus</location>
    </subcellularLocation>
</comment>
<feature type="compositionally biased region" description="Basic residues" evidence="9">
    <location>
        <begin position="62"/>
        <end position="71"/>
    </location>
</feature>
<feature type="region of interest" description="Disordered" evidence="9">
    <location>
        <begin position="265"/>
        <end position="406"/>
    </location>
</feature>
<feature type="domain" description="Homeobox" evidence="10">
    <location>
        <begin position="64"/>
        <end position="124"/>
    </location>
</feature>
<evidence type="ECO:0000259" key="11">
    <source>
        <dbReference type="PROSITE" id="PS50803"/>
    </source>
</evidence>